<feature type="region of interest" description="Disordered" evidence="1">
    <location>
        <begin position="290"/>
        <end position="358"/>
    </location>
</feature>
<dbReference type="PANTHER" id="PTHR46774">
    <property type="entry name" value="CHROMATIN MODIFICATION-RELATED PROTEIN EAF1 A-RELATED"/>
    <property type="match status" value="1"/>
</dbReference>
<organism evidence="2 3">
    <name type="scientific">Trapa natans</name>
    <name type="common">Water chestnut</name>
    <dbReference type="NCBI Taxonomy" id="22666"/>
    <lineage>
        <taxon>Eukaryota</taxon>
        <taxon>Viridiplantae</taxon>
        <taxon>Streptophyta</taxon>
        <taxon>Embryophyta</taxon>
        <taxon>Tracheophyta</taxon>
        <taxon>Spermatophyta</taxon>
        <taxon>Magnoliopsida</taxon>
        <taxon>eudicotyledons</taxon>
        <taxon>Gunneridae</taxon>
        <taxon>Pentapetalae</taxon>
        <taxon>rosids</taxon>
        <taxon>malvids</taxon>
        <taxon>Myrtales</taxon>
        <taxon>Lythraceae</taxon>
        <taxon>Trapa</taxon>
    </lineage>
</organism>
<evidence type="ECO:0000256" key="1">
    <source>
        <dbReference type="SAM" id="MobiDB-lite"/>
    </source>
</evidence>
<evidence type="ECO:0000313" key="2">
    <source>
        <dbReference type="EMBL" id="KAK4793830.1"/>
    </source>
</evidence>
<dbReference type="EMBL" id="JAXQNO010000007">
    <property type="protein sequence ID" value="KAK4793830.1"/>
    <property type="molecule type" value="Genomic_DNA"/>
</dbReference>
<feature type="compositionally biased region" description="Basic and acidic residues" evidence="1">
    <location>
        <begin position="32"/>
        <end position="41"/>
    </location>
</feature>
<proteinExistence type="predicted"/>
<comment type="caution">
    <text evidence="2">The sequence shown here is derived from an EMBL/GenBank/DDBJ whole genome shotgun (WGS) entry which is preliminary data.</text>
</comment>
<dbReference type="GO" id="GO:0035267">
    <property type="term" value="C:NuA4 histone acetyltransferase complex"/>
    <property type="evidence" value="ECO:0007669"/>
    <property type="project" value="InterPro"/>
</dbReference>
<feature type="compositionally biased region" description="Basic and acidic residues" evidence="1">
    <location>
        <begin position="1"/>
        <end position="11"/>
    </location>
</feature>
<sequence length="358" mass="38977">MDGNRNTKESEDSAIVRPYARRNRTRTNPDGARLDSADGVHNRGGQGSSLAIGASIRDSKGSSAGINSQKEMSKLAGVNGAVVSWTATPESHLDGQIDGDQGLNSSTSLKLCDVPVEKMDIIMKGWEDDTHQKQSFSNCKTADLVGAGPVPVPSGEDNSSNREIDTSGKLYFSSDITGHEKIISHEADKNSIAGMSFLYIESPLVQWRPTEDLLKPMSERMSKPLKFIQKKRKNPRLYEQGADLPYCHYTTATQPSTLMERKHASLAIGAISAKRMRTTNASRQRVLSHFGTGSHANVQAQAKTEVSSGDTNSYHDDQNSLHGGSRIQKGIEVESAANFEKHISYNDAETSTKPKKKA</sequence>
<keyword evidence="3" id="KW-1185">Reference proteome</keyword>
<feature type="region of interest" description="Disordered" evidence="1">
    <location>
        <begin position="1"/>
        <end position="66"/>
    </location>
</feature>
<name>A0AAN7LW99_TRANT</name>
<dbReference type="Proteomes" id="UP001346149">
    <property type="component" value="Unassembled WGS sequence"/>
</dbReference>
<dbReference type="AlphaFoldDB" id="A0AAN7LW99"/>
<dbReference type="InterPro" id="IPR044798">
    <property type="entry name" value="EAF1A/B"/>
</dbReference>
<accession>A0AAN7LW99</accession>
<gene>
    <name evidence="2" type="ORF">SAY86_011824</name>
</gene>
<dbReference type="PANTHER" id="PTHR46774:SF3">
    <property type="entry name" value="CHROMATIN MODIFICATION-RELATED PROTEIN EAF1 A-RELATED"/>
    <property type="match status" value="1"/>
</dbReference>
<protein>
    <submittedName>
        <fullName evidence="2">Uncharacterized protein</fullName>
    </submittedName>
</protein>
<feature type="compositionally biased region" description="Polar residues" evidence="1">
    <location>
        <begin position="294"/>
        <end position="312"/>
    </location>
</feature>
<reference evidence="2 3" key="1">
    <citation type="journal article" date="2023" name="Hortic Res">
        <title>Pangenome of water caltrop reveals structural variations and asymmetric subgenome divergence after allopolyploidization.</title>
        <authorList>
            <person name="Zhang X."/>
            <person name="Chen Y."/>
            <person name="Wang L."/>
            <person name="Yuan Y."/>
            <person name="Fang M."/>
            <person name="Shi L."/>
            <person name="Lu R."/>
            <person name="Comes H.P."/>
            <person name="Ma Y."/>
            <person name="Chen Y."/>
            <person name="Huang G."/>
            <person name="Zhou Y."/>
            <person name="Zheng Z."/>
            <person name="Qiu Y."/>
        </authorList>
    </citation>
    <scope>NUCLEOTIDE SEQUENCE [LARGE SCALE GENOMIC DNA]</scope>
    <source>
        <strain evidence="2">F231</strain>
    </source>
</reference>
<evidence type="ECO:0000313" key="3">
    <source>
        <dbReference type="Proteomes" id="UP001346149"/>
    </source>
</evidence>